<accession>A0A6C1B3I4</accession>
<dbReference type="GO" id="GO:0008233">
    <property type="term" value="F:peptidase activity"/>
    <property type="evidence" value="ECO:0007669"/>
    <property type="project" value="UniProtKB-KW"/>
</dbReference>
<protein>
    <submittedName>
        <fullName evidence="9">Exosortase B</fullName>
    </submittedName>
</protein>
<comment type="subcellular location">
    <subcellularLocation>
        <location evidence="1">Cell membrane</location>
        <topology evidence="1">Multi-pass membrane protein</topology>
    </subcellularLocation>
</comment>
<dbReference type="InterPro" id="IPR019127">
    <property type="entry name" value="Exosortase"/>
</dbReference>
<feature type="transmembrane region" description="Helical" evidence="8">
    <location>
        <begin position="115"/>
        <end position="133"/>
    </location>
</feature>
<evidence type="ECO:0000256" key="4">
    <source>
        <dbReference type="ARBA" id="ARBA00022692"/>
    </source>
</evidence>
<evidence type="ECO:0000256" key="6">
    <source>
        <dbReference type="ARBA" id="ARBA00022989"/>
    </source>
</evidence>
<evidence type="ECO:0000256" key="2">
    <source>
        <dbReference type="ARBA" id="ARBA00022475"/>
    </source>
</evidence>
<keyword evidence="6 8" id="KW-1133">Transmembrane helix</keyword>
<feature type="transmembrane region" description="Helical" evidence="8">
    <location>
        <begin position="296"/>
        <end position="320"/>
    </location>
</feature>
<dbReference type="InterPro" id="IPR017544">
    <property type="entry name" value="Exosortase-2"/>
</dbReference>
<evidence type="ECO:0000256" key="5">
    <source>
        <dbReference type="ARBA" id="ARBA00022801"/>
    </source>
</evidence>
<evidence type="ECO:0000313" key="10">
    <source>
        <dbReference type="Proteomes" id="UP000501991"/>
    </source>
</evidence>
<dbReference type="Proteomes" id="UP000501991">
    <property type="component" value="Chromosome"/>
</dbReference>
<dbReference type="EMBL" id="CP048836">
    <property type="protein sequence ID" value="QID16764.1"/>
    <property type="molecule type" value="Genomic_DNA"/>
</dbReference>
<dbReference type="AlphaFoldDB" id="A0A6C1B3I4"/>
<feature type="transmembrane region" description="Helical" evidence="8">
    <location>
        <begin position="139"/>
        <end position="159"/>
    </location>
</feature>
<keyword evidence="10" id="KW-1185">Reference proteome</keyword>
<dbReference type="InterPro" id="IPR013426">
    <property type="entry name" value="EpsH-like"/>
</dbReference>
<evidence type="ECO:0000256" key="8">
    <source>
        <dbReference type="SAM" id="Phobius"/>
    </source>
</evidence>
<name>A0A6C1B3I4_9RHOO</name>
<keyword evidence="2" id="KW-1003">Cell membrane</keyword>
<sequence length="332" mass="36058">MPAALACCAATPTCCGRRRPPWSEQSWSNAENDVQTVSAQSSSTAHSFGIQADGWWPWIIVALGASVMYLPSFYDLFAGIWSTDQQGHGPIVLAISIWLLYRKWPQMMAASEGGAPSRAGWPVLVFGLLLFVVGRSQDILLFEIGSVIWVLVAVLLLMCGGRAVKAVWFPLFFMLFMIPLPGAFVDAMTMPMKMAVSYVAEHVLYAAGYPIARTGVVLQIGPYQLLVADACAGLHTLFTLEALGLLYLNLVRHESVARNLTLALLIVPISFTANVIRVMALTLITYHLGDEAGQGFLHGFAGMVLFLTALLLIIGVDSLIRLVVARSRNTAD</sequence>
<evidence type="ECO:0000256" key="7">
    <source>
        <dbReference type="ARBA" id="ARBA00023136"/>
    </source>
</evidence>
<evidence type="ECO:0000256" key="3">
    <source>
        <dbReference type="ARBA" id="ARBA00022670"/>
    </source>
</evidence>
<feature type="transmembrane region" description="Helical" evidence="8">
    <location>
        <begin position="260"/>
        <end position="284"/>
    </location>
</feature>
<feature type="transmembrane region" description="Helical" evidence="8">
    <location>
        <begin position="55"/>
        <end position="77"/>
    </location>
</feature>
<dbReference type="Pfam" id="PF09721">
    <property type="entry name" value="Exosortase_EpsH"/>
    <property type="match status" value="1"/>
</dbReference>
<dbReference type="NCBIfam" id="TIGR02602">
    <property type="entry name" value="8TM_EpsH"/>
    <property type="match status" value="1"/>
</dbReference>
<feature type="transmembrane region" description="Helical" evidence="8">
    <location>
        <begin position="225"/>
        <end position="248"/>
    </location>
</feature>
<evidence type="ECO:0000256" key="1">
    <source>
        <dbReference type="ARBA" id="ARBA00004651"/>
    </source>
</evidence>
<keyword evidence="7 8" id="KW-0472">Membrane</keyword>
<gene>
    <name evidence="9" type="primary">xrtB</name>
    <name evidence="9" type="ORF">G3580_03405</name>
</gene>
<dbReference type="NCBIfam" id="TIGR04178">
    <property type="entry name" value="exo_archaeo"/>
    <property type="match status" value="1"/>
</dbReference>
<proteinExistence type="predicted"/>
<dbReference type="InterPro" id="IPR026392">
    <property type="entry name" value="Exo/Archaeosortase_dom"/>
</dbReference>
<keyword evidence="5" id="KW-0378">Hydrolase</keyword>
<reference evidence="9 10" key="1">
    <citation type="submission" date="2020-02" db="EMBL/GenBank/DDBJ databases">
        <title>Nitrogenibacter mangrovi gen. nov., sp. nov. isolated from mangrove sediment, a denitrifying betaproteobacterium.</title>
        <authorList>
            <person name="Liao H."/>
            <person name="Tian Y."/>
        </authorList>
    </citation>
    <scope>NUCLEOTIDE SEQUENCE [LARGE SCALE GENOMIC DNA]</scope>
    <source>
        <strain evidence="9 10">M9-3-2</strain>
    </source>
</reference>
<evidence type="ECO:0000313" key="9">
    <source>
        <dbReference type="EMBL" id="QID16764.1"/>
    </source>
</evidence>
<keyword evidence="4 8" id="KW-0812">Transmembrane</keyword>
<organism evidence="9 10">
    <name type="scientific">Nitrogeniibacter mangrovi</name>
    <dbReference type="NCBI Taxonomy" id="2016596"/>
    <lineage>
        <taxon>Bacteria</taxon>
        <taxon>Pseudomonadati</taxon>
        <taxon>Pseudomonadota</taxon>
        <taxon>Betaproteobacteria</taxon>
        <taxon>Rhodocyclales</taxon>
        <taxon>Zoogloeaceae</taxon>
        <taxon>Nitrogeniibacter</taxon>
    </lineage>
</organism>
<dbReference type="GO" id="GO:0006508">
    <property type="term" value="P:proteolysis"/>
    <property type="evidence" value="ECO:0007669"/>
    <property type="project" value="UniProtKB-KW"/>
</dbReference>
<feature type="transmembrane region" description="Helical" evidence="8">
    <location>
        <begin position="166"/>
        <end position="184"/>
    </location>
</feature>
<dbReference type="GO" id="GO:0005886">
    <property type="term" value="C:plasma membrane"/>
    <property type="evidence" value="ECO:0007669"/>
    <property type="project" value="UniProtKB-SubCell"/>
</dbReference>
<dbReference type="NCBIfam" id="TIGR03113">
    <property type="entry name" value="exosort_XrtB"/>
    <property type="match status" value="1"/>
</dbReference>
<dbReference type="KEGG" id="azq:G3580_03405"/>
<keyword evidence="3" id="KW-0645">Protease</keyword>